<proteinExistence type="predicted"/>
<evidence type="ECO:0000313" key="2">
    <source>
        <dbReference type="Proteomes" id="UP000289257"/>
    </source>
</evidence>
<organism evidence="1 2">
    <name type="scientific">Candidatus Microsaccharimonas sossegonensis</name>
    <dbReference type="NCBI Taxonomy" id="2506948"/>
    <lineage>
        <taxon>Bacteria</taxon>
        <taxon>Candidatus Saccharimonadota</taxon>
        <taxon>Candidatus Saccharimonadia</taxon>
        <taxon>Candidatus Saccharimonadales</taxon>
        <taxon>Candidatus Saccharimonadaceae</taxon>
        <taxon>Candidatus Microsaccharimonas</taxon>
    </lineage>
</organism>
<sequence>MNDETFLNEPVEVVAVFRAGHQPCRPLKFRRLNGREIAVQELGLRHPVNQGRKTVHIFDVTDGGADYRLEFDSERLTWRLTMEADHYE</sequence>
<comment type="caution">
    <text evidence="1">The sequence shown here is derived from an EMBL/GenBank/DDBJ whole genome shotgun (WGS) entry which is preliminary data.</text>
</comment>
<keyword evidence="2" id="KW-1185">Reference proteome</keyword>
<evidence type="ECO:0000313" key="1">
    <source>
        <dbReference type="EMBL" id="RWZ78280.1"/>
    </source>
</evidence>
<gene>
    <name evidence="1" type="ORF">EOT05_00745</name>
</gene>
<reference evidence="1" key="1">
    <citation type="submission" date="2019-01" db="EMBL/GenBank/DDBJ databases">
        <title>Genomic signatures and co-occurrence patterns of the ultra-small Saccharimodia (Patescibacteria phylum) suggest a symbiotic lifestyle.</title>
        <authorList>
            <person name="Lemos L."/>
            <person name="Medeiros J."/>
            <person name="Andreote F."/>
            <person name="Fernandes G."/>
            <person name="Varani A."/>
            <person name="Oliveira G."/>
            <person name="Pylro V."/>
        </authorList>
    </citation>
    <scope>NUCLEOTIDE SEQUENCE [LARGE SCALE GENOMIC DNA]</scope>
    <source>
        <strain evidence="1">AMD02</strain>
    </source>
</reference>
<protein>
    <submittedName>
        <fullName evidence="1">Uncharacterized protein</fullName>
    </submittedName>
</protein>
<dbReference type="Proteomes" id="UP000289257">
    <property type="component" value="Unassembled WGS sequence"/>
</dbReference>
<dbReference type="AlphaFoldDB" id="A0A4Q0AH10"/>
<dbReference type="EMBL" id="SCKX01000001">
    <property type="protein sequence ID" value="RWZ78280.1"/>
    <property type="molecule type" value="Genomic_DNA"/>
</dbReference>
<name>A0A4Q0AH10_9BACT</name>
<accession>A0A4Q0AH10</accession>